<evidence type="ECO:0000256" key="1">
    <source>
        <dbReference type="SAM" id="MobiDB-lite"/>
    </source>
</evidence>
<feature type="compositionally biased region" description="Basic and acidic residues" evidence="1">
    <location>
        <begin position="102"/>
        <end position="118"/>
    </location>
</feature>
<dbReference type="EMBL" id="NESQ01000021">
    <property type="protein sequence ID" value="PUU82803.1"/>
    <property type="molecule type" value="Genomic_DNA"/>
</dbReference>
<dbReference type="PANTHER" id="PTHR40642:SF1">
    <property type="entry name" value="YALI0F31295P"/>
    <property type="match status" value="1"/>
</dbReference>
<feature type="region of interest" description="Disordered" evidence="1">
    <location>
        <begin position="40"/>
        <end position="70"/>
    </location>
</feature>
<keyword evidence="3" id="KW-1185">Reference proteome</keyword>
<evidence type="ECO:0000313" key="3">
    <source>
        <dbReference type="Proteomes" id="UP000244722"/>
    </source>
</evidence>
<dbReference type="InterPro" id="IPR024526">
    <property type="entry name" value="DUF3807"/>
</dbReference>
<feature type="region of interest" description="Disordered" evidence="1">
    <location>
        <begin position="94"/>
        <end position="131"/>
    </location>
</feature>
<reference evidence="2 3" key="1">
    <citation type="submission" date="2017-04" db="EMBL/GenBank/DDBJ databases">
        <title>Draft genome sequence of Tuber borchii Vittad., a whitish edible truffle.</title>
        <authorList>
            <consortium name="DOE Joint Genome Institute"/>
            <person name="Murat C."/>
            <person name="Kuo A."/>
            <person name="Barry K.W."/>
            <person name="Clum A."/>
            <person name="Dockter R.B."/>
            <person name="Fauchery L."/>
            <person name="Iotti M."/>
            <person name="Kohler A."/>
            <person name="Labutti K."/>
            <person name="Lindquist E.A."/>
            <person name="Lipzen A."/>
            <person name="Ohm R.A."/>
            <person name="Wang M."/>
            <person name="Grigoriev I.V."/>
            <person name="Zambonelli A."/>
            <person name="Martin F.M."/>
        </authorList>
    </citation>
    <scope>NUCLEOTIDE SEQUENCE [LARGE SCALE GENOMIC DNA]</scope>
    <source>
        <strain evidence="2 3">Tbo3840</strain>
    </source>
</reference>
<proteinExistence type="predicted"/>
<dbReference type="Proteomes" id="UP000244722">
    <property type="component" value="Unassembled WGS sequence"/>
</dbReference>
<dbReference type="PANTHER" id="PTHR40642">
    <property type="entry name" value="YALI0F31295P"/>
    <property type="match status" value="1"/>
</dbReference>
<sequence length="191" mass="21819">MASTFEIPTITPQDLSNFHKAHLSLDLHQHFTRTFLQPQPQVSENPLEHEPEHPSEEEEDDLGYYPDGTKRTLTSAQVDMFRFSEIQSLLRKRRRAAAKKQAAKDRRAQRDEEARPMDEDTPMLASTGVGGEGKITELDRMKSRLQAAVWASSHEWDNQAPEERAVPRVIETVDVGTGKNFLWPAIEKGDW</sequence>
<protein>
    <submittedName>
        <fullName evidence="2">Uncharacterized protein</fullName>
    </submittedName>
</protein>
<comment type="caution">
    <text evidence="2">The sequence shown here is derived from an EMBL/GenBank/DDBJ whole genome shotgun (WGS) entry which is preliminary data.</text>
</comment>
<dbReference type="STRING" id="42251.A0A2T7A4X9"/>
<accession>A0A2T7A4X9</accession>
<dbReference type="Pfam" id="PF12720">
    <property type="entry name" value="DUF3807"/>
    <property type="match status" value="1"/>
</dbReference>
<dbReference type="OrthoDB" id="5422320at2759"/>
<name>A0A2T7A4X9_TUBBO</name>
<organism evidence="2 3">
    <name type="scientific">Tuber borchii</name>
    <name type="common">White truffle</name>
    <dbReference type="NCBI Taxonomy" id="42251"/>
    <lineage>
        <taxon>Eukaryota</taxon>
        <taxon>Fungi</taxon>
        <taxon>Dikarya</taxon>
        <taxon>Ascomycota</taxon>
        <taxon>Pezizomycotina</taxon>
        <taxon>Pezizomycetes</taxon>
        <taxon>Pezizales</taxon>
        <taxon>Tuberaceae</taxon>
        <taxon>Tuber</taxon>
    </lineage>
</organism>
<gene>
    <name evidence="2" type="ORF">B9Z19DRAFT_1120063</name>
</gene>
<dbReference type="AlphaFoldDB" id="A0A2T7A4X9"/>
<evidence type="ECO:0000313" key="2">
    <source>
        <dbReference type="EMBL" id="PUU82803.1"/>
    </source>
</evidence>